<evidence type="ECO:0000256" key="1">
    <source>
        <dbReference type="ARBA" id="ARBA00004141"/>
    </source>
</evidence>
<evidence type="ECO:0000256" key="2">
    <source>
        <dbReference type="ARBA" id="ARBA00007524"/>
    </source>
</evidence>
<organism evidence="7 8">
    <name type="scientific">Bauldia litoralis</name>
    <dbReference type="NCBI Taxonomy" id="665467"/>
    <lineage>
        <taxon>Bacteria</taxon>
        <taxon>Pseudomonadati</taxon>
        <taxon>Pseudomonadota</taxon>
        <taxon>Alphaproteobacteria</taxon>
        <taxon>Hyphomicrobiales</taxon>
        <taxon>Kaistiaceae</taxon>
        <taxon>Bauldia</taxon>
    </lineage>
</organism>
<dbReference type="PANTHER" id="PTHR10057">
    <property type="entry name" value="PERIPHERAL-TYPE BENZODIAZEPINE RECEPTOR"/>
    <property type="match status" value="1"/>
</dbReference>
<dbReference type="FunFam" id="1.20.1260.100:FF:000001">
    <property type="entry name" value="translocator protein 2"/>
    <property type="match status" value="1"/>
</dbReference>
<feature type="transmembrane region" description="Helical" evidence="6">
    <location>
        <begin position="147"/>
        <end position="171"/>
    </location>
</feature>
<keyword evidence="3 6" id="KW-0812">Transmembrane</keyword>
<dbReference type="InterPro" id="IPR004307">
    <property type="entry name" value="TspO_MBR"/>
</dbReference>
<evidence type="ECO:0000256" key="6">
    <source>
        <dbReference type="SAM" id="Phobius"/>
    </source>
</evidence>
<evidence type="ECO:0000256" key="4">
    <source>
        <dbReference type="ARBA" id="ARBA00022989"/>
    </source>
</evidence>
<dbReference type="PANTHER" id="PTHR10057:SF0">
    <property type="entry name" value="TRANSLOCATOR PROTEIN"/>
    <property type="match status" value="1"/>
</dbReference>
<accession>A0A1G6CH64</accession>
<dbReference type="STRING" id="665467.SAMN02982931_02481"/>
<dbReference type="PIRSF" id="PIRSF005859">
    <property type="entry name" value="PBR"/>
    <property type="match status" value="1"/>
</dbReference>
<dbReference type="AlphaFoldDB" id="A0A1G6CH64"/>
<evidence type="ECO:0000256" key="3">
    <source>
        <dbReference type="ARBA" id="ARBA00022692"/>
    </source>
</evidence>
<dbReference type="GO" id="GO:0033013">
    <property type="term" value="P:tetrapyrrole metabolic process"/>
    <property type="evidence" value="ECO:0007669"/>
    <property type="project" value="UniProtKB-ARBA"/>
</dbReference>
<feature type="transmembrane region" description="Helical" evidence="6">
    <location>
        <begin position="96"/>
        <end position="114"/>
    </location>
</feature>
<name>A0A1G6CH64_9HYPH</name>
<evidence type="ECO:0000256" key="5">
    <source>
        <dbReference type="ARBA" id="ARBA00023136"/>
    </source>
</evidence>
<sequence>MRASATPPDRHPPSTGLAAQVLALVLFLLLCYGAAFLGQQATAPNIPTWYAGLEKPWFNPPNAVFPIAWGILYTLMAVAAWLVWRRPASDRRMKALVAFGVQLVLNVAWSWAFFGLQNPLLGLVVIVPLLLAIAWMLLTFRPVSPLAALLTVPYLAWVAFATLLNTAIYFLN</sequence>
<keyword evidence="5 6" id="KW-0472">Membrane</keyword>
<comment type="subcellular location">
    <subcellularLocation>
        <location evidence="1">Membrane</location>
        <topology evidence="1">Multi-pass membrane protein</topology>
    </subcellularLocation>
</comment>
<feature type="transmembrane region" description="Helical" evidence="6">
    <location>
        <begin position="120"/>
        <end position="140"/>
    </location>
</feature>
<dbReference type="Proteomes" id="UP000199071">
    <property type="component" value="Unassembled WGS sequence"/>
</dbReference>
<dbReference type="Pfam" id="PF03073">
    <property type="entry name" value="TspO_MBR"/>
    <property type="match status" value="1"/>
</dbReference>
<protein>
    <submittedName>
        <fullName evidence="7">TspO and MBR related proteins</fullName>
    </submittedName>
</protein>
<dbReference type="GO" id="GO:0016020">
    <property type="term" value="C:membrane"/>
    <property type="evidence" value="ECO:0007669"/>
    <property type="project" value="UniProtKB-SubCell"/>
</dbReference>
<comment type="similarity">
    <text evidence="2">Belongs to the TspO/BZRP family.</text>
</comment>
<dbReference type="Gene3D" id="1.20.1260.100">
    <property type="entry name" value="TspO/MBR protein"/>
    <property type="match status" value="1"/>
</dbReference>
<reference evidence="7 8" key="1">
    <citation type="submission" date="2016-10" db="EMBL/GenBank/DDBJ databases">
        <authorList>
            <person name="de Groot N.N."/>
        </authorList>
    </citation>
    <scope>NUCLEOTIDE SEQUENCE [LARGE SCALE GENOMIC DNA]</scope>
    <source>
        <strain evidence="7 8">ATCC 35022</strain>
    </source>
</reference>
<proteinExistence type="inferred from homology"/>
<dbReference type="InterPro" id="IPR038330">
    <property type="entry name" value="TspO/MBR-related_sf"/>
</dbReference>
<gene>
    <name evidence="7" type="ORF">SAMN02982931_02481</name>
</gene>
<dbReference type="EMBL" id="FMXQ01000004">
    <property type="protein sequence ID" value="SDB32072.1"/>
    <property type="molecule type" value="Genomic_DNA"/>
</dbReference>
<dbReference type="CDD" id="cd15904">
    <property type="entry name" value="TSPO_MBR"/>
    <property type="match status" value="1"/>
</dbReference>
<evidence type="ECO:0000313" key="7">
    <source>
        <dbReference type="EMBL" id="SDB32072.1"/>
    </source>
</evidence>
<keyword evidence="8" id="KW-1185">Reference proteome</keyword>
<keyword evidence="4 6" id="KW-1133">Transmembrane helix</keyword>
<feature type="transmembrane region" description="Helical" evidence="6">
    <location>
        <begin position="21"/>
        <end position="43"/>
    </location>
</feature>
<dbReference type="OrthoDB" id="9795496at2"/>
<dbReference type="RefSeq" id="WP_090876725.1">
    <property type="nucleotide sequence ID" value="NZ_FMXQ01000004.1"/>
</dbReference>
<evidence type="ECO:0000313" key="8">
    <source>
        <dbReference type="Proteomes" id="UP000199071"/>
    </source>
</evidence>
<feature type="transmembrane region" description="Helical" evidence="6">
    <location>
        <begin position="63"/>
        <end position="84"/>
    </location>
</feature>